<dbReference type="VEuPathDB" id="FungiDB:ASPFODRAFT_44646"/>
<feature type="domain" description="F-box" evidence="1">
    <location>
        <begin position="1"/>
        <end position="46"/>
    </location>
</feature>
<evidence type="ECO:0000313" key="3">
    <source>
        <dbReference type="Proteomes" id="UP000184063"/>
    </source>
</evidence>
<dbReference type="Proteomes" id="UP000184063">
    <property type="component" value="Unassembled WGS sequence"/>
</dbReference>
<evidence type="ECO:0000259" key="1">
    <source>
        <dbReference type="PROSITE" id="PS50181"/>
    </source>
</evidence>
<sequence>MDELPMEIMGMIVRKLDSRDFLNFRLANRTLRAKSFQDFTKRYFEMRRHILSRHSLETLRKVAIHPAFGSALRALVIHPDHLTAHHLAKLRNREAAAVDKISYEQHLAEQEYLAASGYDTACLAQALSKAANCKTIFVEDDINHRPWGARSLKKLTESRKFFAHAIHVIFAAVAAGCVPLQRFELYVGLSRVPVDPGMLQLPDFCLTTSPITSTLTTLRFTVGPPQRESALPWARHLVRFIVQFSRLEVLRLGFDSRIQIRDLKALSEGICLKNLRVLEVDTVTGTEDHLARLLLAHKMTLRDVYLELIELPTLESWKSLLRTIRDELCLDRLEITDCEASDRIIMFGGKQLSDSISTHGGKEALNNLIGTLMLGKMI</sequence>
<name>A0A1M3TQJ3_ASPLC</name>
<organism evidence="2 3">
    <name type="scientific">Aspergillus luchuensis (strain CBS 106.47)</name>
    <dbReference type="NCBI Taxonomy" id="1137211"/>
    <lineage>
        <taxon>Eukaryota</taxon>
        <taxon>Fungi</taxon>
        <taxon>Dikarya</taxon>
        <taxon>Ascomycota</taxon>
        <taxon>Pezizomycotina</taxon>
        <taxon>Eurotiomycetes</taxon>
        <taxon>Eurotiomycetidae</taxon>
        <taxon>Eurotiales</taxon>
        <taxon>Aspergillaceae</taxon>
        <taxon>Aspergillus</taxon>
        <taxon>Aspergillus subgen. Circumdati</taxon>
    </lineage>
</organism>
<protein>
    <recommendedName>
        <fullName evidence="1">F-box domain-containing protein</fullName>
    </recommendedName>
</protein>
<dbReference type="SMART" id="SM00256">
    <property type="entry name" value="FBOX"/>
    <property type="match status" value="1"/>
</dbReference>
<dbReference type="InterPro" id="IPR001810">
    <property type="entry name" value="F-box_dom"/>
</dbReference>
<dbReference type="PROSITE" id="PS50181">
    <property type="entry name" value="FBOX"/>
    <property type="match status" value="1"/>
</dbReference>
<dbReference type="OrthoDB" id="5279008at2759"/>
<dbReference type="InterPro" id="IPR036047">
    <property type="entry name" value="F-box-like_dom_sf"/>
</dbReference>
<dbReference type="SUPFAM" id="SSF81383">
    <property type="entry name" value="F-box domain"/>
    <property type="match status" value="1"/>
</dbReference>
<proteinExistence type="predicted"/>
<reference evidence="3" key="1">
    <citation type="journal article" date="2017" name="Genome Biol.">
        <title>Comparative genomics reveals high biological diversity and specific adaptations in the industrially and medically important fungal genus Aspergillus.</title>
        <authorList>
            <person name="de Vries R.P."/>
            <person name="Riley R."/>
            <person name="Wiebenga A."/>
            <person name="Aguilar-Osorio G."/>
            <person name="Amillis S."/>
            <person name="Uchima C.A."/>
            <person name="Anderluh G."/>
            <person name="Asadollahi M."/>
            <person name="Askin M."/>
            <person name="Barry K."/>
            <person name="Battaglia E."/>
            <person name="Bayram O."/>
            <person name="Benocci T."/>
            <person name="Braus-Stromeyer S.A."/>
            <person name="Caldana C."/>
            <person name="Canovas D."/>
            <person name="Cerqueira G.C."/>
            <person name="Chen F."/>
            <person name="Chen W."/>
            <person name="Choi C."/>
            <person name="Clum A."/>
            <person name="Dos Santos R.A."/>
            <person name="Damasio A.R."/>
            <person name="Diallinas G."/>
            <person name="Emri T."/>
            <person name="Fekete E."/>
            <person name="Flipphi M."/>
            <person name="Freyberg S."/>
            <person name="Gallo A."/>
            <person name="Gournas C."/>
            <person name="Habgood R."/>
            <person name="Hainaut M."/>
            <person name="Harispe M.L."/>
            <person name="Henrissat B."/>
            <person name="Hilden K.S."/>
            <person name="Hope R."/>
            <person name="Hossain A."/>
            <person name="Karabika E."/>
            <person name="Karaffa L."/>
            <person name="Karanyi Z."/>
            <person name="Krasevec N."/>
            <person name="Kuo A."/>
            <person name="Kusch H."/>
            <person name="LaButti K."/>
            <person name="Lagendijk E.L."/>
            <person name="Lapidus A."/>
            <person name="Levasseur A."/>
            <person name="Lindquist E."/>
            <person name="Lipzen A."/>
            <person name="Logrieco A.F."/>
            <person name="MacCabe A."/>
            <person name="Maekelae M.R."/>
            <person name="Malavazi I."/>
            <person name="Melin P."/>
            <person name="Meyer V."/>
            <person name="Mielnichuk N."/>
            <person name="Miskei M."/>
            <person name="Molnar A.P."/>
            <person name="Mule G."/>
            <person name="Ngan C.Y."/>
            <person name="Orejas M."/>
            <person name="Orosz E."/>
            <person name="Ouedraogo J.P."/>
            <person name="Overkamp K.M."/>
            <person name="Park H.-S."/>
            <person name="Perrone G."/>
            <person name="Piumi F."/>
            <person name="Punt P.J."/>
            <person name="Ram A.F."/>
            <person name="Ramon A."/>
            <person name="Rauscher S."/>
            <person name="Record E."/>
            <person name="Riano-Pachon D.M."/>
            <person name="Robert V."/>
            <person name="Roehrig J."/>
            <person name="Ruller R."/>
            <person name="Salamov A."/>
            <person name="Salih N.S."/>
            <person name="Samson R.A."/>
            <person name="Sandor E."/>
            <person name="Sanguinetti M."/>
            <person name="Schuetze T."/>
            <person name="Sepcic K."/>
            <person name="Shelest E."/>
            <person name="Sherlock G."/>
            <person name="Sophianopoulou V."/>
            <person name="Squina F.M."/>
            <person name="Sun H."/>
            <person name="Susca A."/>
            <person name="Todd R.B."/>
            <person name="Tsang A."/>
            <person name="Unkles S.E."/>
            <person name="van de Wiele N."/>
            <person name="van Rossen-Uffink D."/>
            <person name="Oliveira J.V."/>
            <person name="Vesth T.C."/>
            <person name="Visser J."/>
            <person name="Yu J.-H."/>
            <person name="Zhou M."/>
            <person name="Andersen M.R."/>
            <person name="Archer D.B."/>
            <person name="Baker S.E."/>
            <person name="Benoit I."/>
            <person name="Brakhage A.A."/>
            <person name="Braus G.H."/>
            <person name="Fischer R."/>
            <person name="Frisvad J.C."/>
            <person name="Goldman G.H."/>
            <person name="Houbraken J."/>
            <person name="Oakley B."/>
            <person name="Pocsi I."/>
            <person name="Scazzocchio C."/>
            <person name="Seiboth B."/>
            <person name="vanKuyk P.A."/>
            <person name="Wortman J."/>
            <person name="Dyer P.S."/>
            <person name="Grigoriev I.V."/>
        </authorList>
    </citation>
    <scope>NUCLEOTIDE SEQUENCE [LARGE SCALE GENOMIC DNA]</scope>
    <source>
        <strain evidence="3">CBS 106.47</strain>
    </source>
</reference>
<dbReference type="EMBL" id="KV878239">
    <property type="protein sequence ID" value="OJZ88842.1"/>
    <property type="molecule type" value="Genomic_DNA"/>
</dbReference>
<gene>
    <name evidence="2" type="ORF">ASPFODRAFT_44646</name>
</gene>
<accession>A0A1M3TQJ3</accession>
<dbReference type="AlphaFoldDB" id="A0A1M3TQJ3"/>
<evidence type="ECO:0000313" key="2">
    <source>
        <dbReference type="EMBL" id="OJZ88842.1"/>
    </source>
</evidence>